<dbReference type="Proteomes" id="UP000237229">
    <property type="component" value="Unassembled WGS sequence"/>
</dbReference>
<dbReference type="RefSeq" id="WP_103854668.1">
    <property type="nucleotide sequence ID" value="NZ_CBCSDH010000005.1"/>
</dbReference>
<name>A0ABX4ZUP6_9PAST</name>
<organism evidence="1 2">
    <name type="scientific">Avibacterium endocarditidis</name>
    <dbReference type="NCBI Taxonomy" id="380674"/>
    <lineage>
        <taxon>Bacteria</taxon>
        <taxon>Pseudomonadati</taxon>
        <taxon>Pseudomonadota</taxon>
        <taxon>Gammaproteobacteria</taxon>
        <taxon>Pasteurellales</taxon>
        <taxon>Pasteurellaceae</taxon>
        <taxon>Avibacterium</taxon>
    </lineage>
</organism>
<sequence>MTQDYNQELGALRSNITLTLHSQYATRLWLGRTVVRDGDKVVKPPIMSMPGCLAILSQIQKDATNDDPYADWYLIQFEEKVLSYTDNMKQLVNDLVDVYNQNLPDNIDISRCENISPVTYPIFVNSQLGYKLIYLLSEFDVLARSVMTASHIALMTKEQAREWLEAGAGLIRKCFGVVETYRHSGITRQDALENNQRYQECVARFKLELPQDILSGERRAMFAPVIRQLSSEAELGEVTSLDSEYEAKNEHI</sequence>
<accession>A0ABX4ZUP6</accession>
<proteinExistence type="predicted"/>
<comment type="caution">
    <text evidence="1">The sequence shown here is derived from an EMBL/GenBank/DDBJ whole genome shotgun (WGS) entry which is preliminary data.</text>
</comment>
<keyword evidence="2" id="KW-1185">Reference proteome</keyword>
<evidence type="ECO:0000313" key="1">
    <source>
        <dbReference type="EMBL" id="POY43212.1"/>
    </source>
</evidence>
<evidence type="ECO:0000313" key="2">
    <source>
        <dbReference type="Proteomes" id="UP000237229"/>
    </source>
</evidence>
<gene>
    <name evidence="1" type="ORF">C3Z13_00595</name>
</gene>
<dbReference type="Pfam" id="PF08900">
    <property type="entry name" value="AcaB"/>
    <property type="match status" value="1"/>
</dbReference>
<dbReference type="InterPro" id="IPR014996">
    <property type="entry name" value="AcaB"/>
</dbReference>
<protein>
    <submittedName>
        <fullName evidence="1">TIGR03761 family integrating conjugative element protein</fullName>
    </submittedName>
</protein>
<reference evidence="1 2" key="1">
    <citation type="submission" date="2018-02" db="EMBL/GenBank/DDBJ databases">
        <title>Classification genera of Pasteurellaceae by whole genome sequence comparison.</title>
        <authorList>
            <person name="Christensen H."/>
        </authorList>
    </citation>
    <scope>NUCLEOTIDE SEQUENCE [LARGE SCALE GENOMIC DNA]</scope>
    <source>
        <strain evidence="1 2">20186H4H1</strain>
    </source>
</reference>
<dbReference type="EMBL" id="PQVI01000003">
    <property type="protein sequence ID" value="POY43212.1"/>
    <property type="molecule type" value="Genomic_DNA"/>
</dbReference>
<dbReference type="NCBIfam" id="TIGR03761">
    <property type="entry name" value="ICE_PFL4669"/>
    <property type="match status" value="1"/>
</dbReference>